<dbReference type="InterPro" id="IPR051616">
    <property type="entry name" value="Cul2-RING_E3_ligase_SR"/>
</dbReference>
<organism evidence="2">
    <name type="scientific">Arundo donax</name>
    <name type="common">Giant reed</name>
    <name type="synonym">Donax arundinaceus</name>
    <dbReference type="NCBI Taxonomy" id="35708"/>
    <lineage>
        <taxon>Eukaryota</taxon>
        <taxon>Viridiplantae</taxon>
        <taxon>Streptophyta</taxon>
        <taxon>Embryophyta</taxon>
        <taxon>Tracheophyta</taxon>
        <taxon>Spermatophyta</taxon>
        <taxon>Magnoliopsida</taxon>
        <taxon>Liliopsida</taxon>
        <taxon>Poales</taxon>
        <taxon>Poaceae</taxon>
        <taxon>PACMAD clade</taxon>
        <taxon>Arundinoideae</taxon>
        <taxon>Arundineae</taxon>
        <taxon>Arundo</taxon>
    </lineage>
</organism>
<reference evidence="2" key="1">
    <citation type="submission" date="2014-09" db="EMBL/GenBank/DDBJ databases">
        <authorList>
            <person name="Magalhaes I.L.F."/>
            <person name="Oliveira U."/>
            <person name="Santos F.R."/>
            <person name="Vidigal T.H.D.A."/>
            <person name="Brescovit A.D."/>
            <person name="Santos A.J."/>
        </authorList>
    </citation>
    <scope>NUCLEOTIDE SEQUENCE</scope>
    <source>
        <tissue evidence="2">Shoot tissue taken approximately 20 cm above the soil surface</tissue>
    </source>
</reference>
<dbReference type="PANTHER" id="PTHR46224:SF10">
    <property type="entry name" value="OS01G0189100 PROTEIN"/>
    <property type="match status" value="1"/>
</dbReference>
<proteinExistence type="predicted"/>
<protein>
    <submittedName>
        <fullName evidence="2">Uncharacterized protein</fullName>
    </submittedName>
</protein>
<dbReference type="AlphaFoldDB" id="A0A0A9D464"/>
<keyword evidence="1" id="KW-0040">ANK repeat</keyword>
<dbReference type="Gene3D" id="1.25.40.20">
    <property type="entry name" value="Ankyrin repeat-containing domain"/>
    <property type="match status" value="1"/>
</dbReference>
<dbReference type="InterPro" id="IPR036770">
    <property type="entry name" value="Ankyrin_rpt-contain_sf"/>
</dbReference>
<feature type="repeat" description="ANK" evidence="1">
    <location>
        <begin position="27"/>
        <end position="60"/>
    </location>
</feature>
<sequence length="71" mass="7524">MAAPVNCSLKCMKLLIKAGADVNCKGSLISPLLVMTEGGGYTDFVRLLLKAGADPNIPDDACFVYFPWVGC</sequence>
<accession>A0A0A9D464</accession>
<dbReference type="SUPFAM" id="SSF48403">
    <property type="entry name" value="Ankyrin repeat"/>
    <property type="match status" value="1"/>
</dbReference>
<dbReference type="InterPro" id="IPR002110">
    <property type="entry name" value="Ankyrin_rpt"/>
</dbReference>
<name>A0A0A9D464_ARUDO</name>
<dbReference type="Pfam" id="PF00023">
    <property type="entry name" value="Ank"/>
    <property type="match status" value="2"/>
</dbReference>
<dbReference type="PROSITE" id="PS50088">
    <property type="entry name" value="ANK_REPEAT"/>
    <property type="match status" value="1"/>
</dbReference>
<dbReference type="EMBL" id="GBRH01215319">
    <property type="protein sequence ID" value="JAD82576.1"/>
    <property type="molecule type" value="Transcribed_RNA"/>
</dbReference>
<reference evidence="2" key="2">
    <citation type="journal article" date="2015" name="Data Brief">
        <title>Shoot transcriptome of the giant reed, Arundo donax.</title>
        <authorList>
            <person name="Barrero R.A."/>
            <person name="Guerrero F.D."/>
            <person name="Moolhuijzen P."/>
            <person name="Goolsby J.A."/>
            <person name="Tidwell J."/>
            <person name="Bellgard S.E."/>
            <person name="Bellgard M.I."/>
        </authorList>
    </citation>
    <scope>NUCLEOTIDE SEQUENCE</scope>
    <source>
        <tissue evidence="2">Shoot tissue taken approximately 20 cm above the soil surface</tissue>
    </source>
</reference>
<dbReference type="PANTHER" id="PTHR46224">
    <property type="entry name" value="ANKYRIN REPEAT FAMILY PROTEIN"/>
    <property type="match status" value="1"/>
</dbReference>
<evidence type="ECO:0000313" key="2">
    <source>
        <dbReference type="EMBL" id="JAD82576.1"/>
    </source>
</evidence>
<evidence type="ECO:0000256" key="1">
    <source>
        <dbReference type="PROSITE-ProRule" id="PRU00023"/>
    </source>
</evidence>